<dbReference type="PANTHER" id="PTHR43451">
    <property type="entry name" value="ACETYLTRANSFERASE (GNAT) FAMILY PROTEIN"/>
    <property type="match status" value="1"/>
</dbReference>
<dbReference type="Gene3D" id="3.40.630.30">
    <property type="match status" value="1"/>
</dbReference>
<name>A0AAW9PS17_9CYAN</name>
<dbReference type="RefSeq" id="WP_330483495.1">
    <property type="nucleotide sequence ID" value="NZ_JAZBJZ010000032.1"/>
</dbReference>
<dbReference type="PANTHER" id="PTHR43451:SF1">
    <property type="entry name" value="ACETYLTRANSFERASE"/>
    <property type="match status" value="1"/>
</dbReference>
<keyword evidence="2" id="KW-0808">Transferase</keyword>
<accession>A0AAW9PS17</accession>
<organism evidence="2 3">
    <name type="scientific">Tumidithrix elongata BACA0141</name>
    <dbReference type="NCBI Taxonomy" id="2716417"/>
    <lineage>
        <taxon>Bacteria</taxon>
        <taxon>Bacillati</taxon>
        <taxon>Cyanobacteriota</taxon>
        <taxon>Cyanophyceae</taxon>
        <taxon>Pseudanabaenales</taxon>
        <taxon>Pseudanabaenaceae</taxon>
        <taxon>Tumidithrix</taxon>
        <taxon>Tumidithrix elongata</taxon>
    </lineage>
</organism>
<evidence type="ECO:0000313" key="2">
    <source>
        <dbReference type="EMBL" id="MEE3717067.1"/>
    </source>
</evidence>
<comment type="caution">
    <text evidence="2">The sequence shown here is derived from an EMBL/GenBank/DDBJ whole genome shotgun (WGS) entry which is preliminary data.</text>
</comment>
<keyword evidence="2" id="KW-0012">Acyltransferase</keyword>
<reference evidence="2" key="1">
    <citation type="submission" date="2024-01" db="EMBL/GenBank/DDBJ databases">
        <title>Bank of Algae and Cyanobacteria of the Azores (BACA) strain genomes.</title>
        <authorList>
            <person name="Luz R."/>
            <person name="Cordeiro R."/>
            <person name="Fonseca A."/>
            <person name="Goncalves V."/>
        </authorList>
    </citation>
    <scope>NUCLEOTIDE SEQUENCE</scope>
    <source>
        <strain evidence="2">BACA0141</strain>
    </source>
</reference>
<dbReference type="Pfam" id="PF13673">
    <property type="entry name" value="Acetyltransf_10"/>
    <property type="match status" value="1"/>
</dbReference>
<dbReference type="AlphaFoldDB" id="A0AAW9PS17"/>
<evidence type="ECO:0000259" key="1">
    <source>
        <dbReference type="Pfam" id="PF13673"/>
    </source>
</evidence>
<feature type="domain" description="N-acetyltransferase" evidence="1">
    <location>
        <begin position="19"/>
        <end position="79"/>
    </location>
</feature>
<protein>
    <submittedName>
        <fullName evidence="2">GNAT family N-acetyltransferase</fullName>
        <ecNumber evidence="2">2.3.1.-</ecNumber>
    </submittedName>
</protein>
<dbReference type="EMBL" id="JAZBJZ010000032">
    <property type="protein sequence ID" value="MEE3717067.1"/>
    <property type="molecule type" value="Genomic_DNA"/>
</dbReference>
<dbReference type="InterPro" id="IPR000182">
    <property type="entry name" value="GNAT_dom"/>
</dbReference>
<feature type="non-terminal residue" evidence="2">
    <location>
        <position position="1"/>
    </location>
</feature>
<dbReference type="InterPro" id="IPR052564">
    <property type="entry name" value="N-acetyltrans/Recomb-assoc"/>
</dbReference>
<dbReference type="InterPro" id="IPR016181">
    <property type="entry name" value="Acyl_CoA_acyltransferase"/>
</dbReference>
<sequence>FLAAFSILFSCPIYGEHYTGVGSQIYLTIEAKALELDLQRLFVEVSITAKPFFERMGFSVLYQQEVACRGETFVNYVMEKLL</sequence>
<dbReference type="GO" id="GO:0016747">
    <property type="term" value="F:acyltransferase activity, transferring groups other than amino-acyl groups"/>
    <property type="evidence" value="ECO:0007669"/>
    <property type="project" value="InterPro"/>
</dbReference>
<gene>
    <name evidence="2" type="ORF">V2H45_09950</name>
</gene>
<keyword evidence="3" id="KW-1185">Reference proteome</keyword>
<proteinExistence type="predicted"/>
<evidence type="ECO:0000313" key="3">
    <source>
        <dbReference type="Proteomes" id="UP001333818"/>
    </source>
</evidence>
<dbReference type="SUPFAM" id="SSF55729">
    <property type="entry name" value="Acyl-CoA N-acyltransferases (Nat)"/>
    <property type="match status" value="1"/>
</dbReference>
<dbReference type="EC" id="2.3.1.-" evidence="2"/>
<dbReference type="Proteomes" id="UP001333818">
    <property type="component" value="Unassembled WGS sequence"/>
</dbReference>